<feature type="region of interest" description="Disordered" evidence="1">
    <location>
        <begin position="170"/>
        <end position="218"/>
    </location>
</feature>
<reference evidence="2" key="1">
    <citation type="journal article" date="2020" name="Nature">
        <title>Giant virus diversity and host interactions through global metagenomics.</title>
        <authorList>
            <person name="Schulz F."/>
            <person name="Roux S."/>
            <person name="Paez-Espino D."/>
            <person name="Jungbluth S."/>
            <person name="Walsh D.A."/>
            <person name="Denef V.J."/>
            <person name="McMahon K.D."/>
            <person name="Konstantinidis K.T."/>
            <person name="Eloe-Fadrosh E.A."/>
            <person name="Kyrpides N.C."/>
            <person name="Woyke T."/>
        </authorList>
    </citation>
    <scope>NUCLEOTIDE SEQUENCE</scope>
    <source>
        <strain evidence="2">GVMAG-M-3300023174-176</strain>
    </source>
</reference>
<feature type="compositionally biased region" description="Basic residues" evidence="1">
    <location>
        <begin position="202"/>
        <end position="218"/>
    </location>
</feature>
<organism evidence="2">
    <name type="scientific">viral metagenome</name>
    <dbReference type="NCBI Taxonomy" id="1070528"/>
    <lineage>
        <taxon>unclassified sequences</taxon>
        <taxon>metagenomes</taxon>
        <taxon>organismal metagenomes</taxon>
    </lineage>
</organism>
<accession>A0A6C0DK10</accession>
<dbReference type="AlphaFoldDB" id="A0A6C0DK10"/>
<name>A0A6C0DK10_9ZZZZ</name>
<evidence type="ECO:0000313" key="2">
    <source>
        <dbReference type="EMBL" id="QHT15895.1"/>
    </source>
</evidence>
<protein>
    <submittedName>
        <fullName evidence="2">Uncharacterized protein</fullName>
    </submittedName>
</protein>
<evidence type="ECO:0000256" key="1">
    <source>
        <dbReference type="SAM" id="MobiDB-lite"/>
    </source>
</evidence>
<proteinExistence type="predicted"/>
<sequence length="218" mass="25780">MSKANYKKYLAEIIKELKGYRAGLLEARSYNESSNTDTLNKFILNLEGKDPKLQYNLVKNYLESIDMLTTYINVKEEELSPGHPLIENLYKNINNILYKITDPETKIILPKKFVDFDEKLHISNVNDNNNNNNNNNTERVLNMFNLKYYPKERSNLRTYSSKSNFADPKPFSFRKFTKEARKSYRQKHPRNNNNTNDDLSGGKRKTRSKRNPRRKTRK</sequence>
<dbReference type="EMBL" id="MN739613">
    <property type="protein sequence ID" value="QHT15895.1"/>
    <property type="molecule type" value="Genomic_DNA"/>
</dbReference>